<feature type="active site" evidence="3">
    <location>
        <position position="246"/>
    </location>
</feature>
<dbReference type="InterPro" id="IPR015590">
    <property type="entry name" value="Aldehyde_DH_dom"/>
</dbReference>
<dbReference type="InterPro" id="IPR016162">
    <property type="entry name" value="Ald_DH_N"/>
</dbReference>
<dbReference type="PROSITE" id="PS00687">
    <property type="entry name" value="ALDEHYDE_DEHYDR_GLU"/>
    <property type="match status" value="1"/>
</dbReference>
<evidence type="ECO:0000256" key="2">
    <source>
        <dbReference type="ARBA" id="ARBA00023002"/>
    </source>
</evidence>
<dbReference type="InterPro" id="IPR016161">
    <property type="entry name" value="Ald_DH/histidinol_DH"/>
</dbReference>
<dbReference type="InterPro" id="IPR044086">
    <property type="entry name" value="LUC3-like"/>
</dbReference>
<dbReference type="Gene3D" id="3.40.309.10">
    <property type="entry name" value="Aldehyde Dehydrogenase, Chain A, domain 2"/>
    <property type="match status" value="1"/>
</dbReference>
<dbReference type="PANTHER" id="PTHR11699">
    <property type="entry name" value="ALDEHYDE DEHYDROGENASE-RELATED"/>
    <property type="match status" value="1"/>
</dbReference>
<comment type="similarity">
    <text evidence="1 4">Belongs to the aldehyde dehydrogenase family.</text>
</comment>
<evidence type="ECO:0000313" key="7">
    <source>
        <dbReference type="Proteomes" id="UP000253606"/>
    </source>
</evidence>
<dbReference type="AlphaFoldDB" id="A0A2Z5FSY3"/>
<dbReference type="Proteomes" id="UP000253606">
    <property type="component" value="Chromosome"/>
</dbReference>
<accession>A0A2Z5FSY3</accession>
<dbReference type="Pfam" id="PF00171">
    <property type="entry name" value="Aldedh"/>
    <property type="match status" value="1"/>
</dbReference>
<proteinExistence type="inferred from homology"/>
<evidence type="ECO:0000256" key="4">
    <source>
        <dbReference type="RuleBase" id="RU003345"/>
    </source>
</evidence>
<dbReference type="KEGG" id="abas:ACPOL_0564"/>
<dbReference type="FunFam" id="3.40.605.10:FF:000007">
    <property type="entry name" value="NAD/NADP-dependent betaine aldehyde dehydrogenase"/>
    <property type="match status" value="1"/>
</dbReference>
<feature type="domain" description="Aldehyde dehydrogenase" evidence="5">
    <location>
        <begin position="22"/>
        <end position="467"/>
    </location>
</feature>
<reference evidence="6 7" key="1">
    <citation type="journal article" date="2018" name="Front. Microbiol.">
        <title>Hydrolytic Capabilities as a Key to Environmental Success: Chitinolytic and Cellulolytic Acidobacteria From Acidic Sub-arctic Soils and Boreal Peatlands.</title>
        <authorList>
            <person name="Belova S.E."/>
            <person name="Ravin N.V."/>
            <person name="Pankratov T.A."/>
            <person name="Rakitin A.L."/>
            <person name="Ivanova A.A."/>
            <person name="Beletsky A.V."/>
            <person name="Mardanov A.V."/>
            <person name="Sinninghe Damste J.S."/>
            <person name="Dedysh S.N."/>
        </authorList>
    </citation>
    <scope>NUCLEOTIDE SEQUENCE [LARGE SCALE GENOMIC DNA]</scope>
    <source>
        <strain evidence="6 7">SBC82</strain>
    </source>
</reference>
<dbReference type="InterPro" id="IPR016163">
    <property type="entry name" value="Ald_DH_C"/>
</dbReference>
<evidence type="ECO:0000313" key="6">
    <source>
        <dbReference type="EMBL" id="AXC09939.1"/>
    </source>
</evidence>
<evidence type="ECO:0000256" key="1">
    <source>
        <dbReference type="ARBA" id="ARBA00009986"/>
    </source>
</evidence>
<dbReference type="OrthoDB" id="9762913at2"/>
<dbReference type="GO" id="GO:0016620">
    <property type="term" value="F:oxidoreductase activity, acting on the aldehyde or oxo group of donors, NAD or NADP as acceptor"/>
    <property type="evidence" value="ECO:0007669"/>
    <property type="project" value="InterPro"/>
</dbReference>
<keyword evidence="2 4" id="KW-0560">Oxidoreductase</keyword>
<gene>
    <name evidence="6" type="ORF">ACPOL_0564</name>
</gene>
<organism evidence="6 7">
    <name type="scientific">Acidisarcina polymorpha</name>
    <dbReference type="NCBI Taxonomy" id="2211140"/>
    <lineage>
        <taxon>Bacteria</taxon>
        <taxon>Pseudomonadati</taxon>
        <taxon>Acidobacteriota</taxon>
        <taxon>Terriglobia</taxon>
        <taxon>Terriglobales</taxon>
        <taxon>Acidobacteriaceae</taxon>
        <taxon>Acidisarcina</taxon>
    </lineage>
</organism>
<name>A0A2Z5FSY3_9BACT</name>
<sequence>MSQKTSFATRMLIDGKLLEGERSMPVRDPATGETIADVGAASQGQAEAAIQAAKRAQPGWEALGWEKRKEFLLAFADAFRARADELAEVMVREQGKPKQEAIGEVAYTEAYIRHFAGLTIPIETIKEDREGSIKVYRKALGVVVGICPWNFPLVTPTAKLAAALMTGNTFVLKPAPTTPICALMLGELALHIFPAGVVNVIVDANDLGEFLTSHPDVAVVSFTGSTATGRKVMANGAARLKRLILELGGNDAAIVLKDVDVPNASQKIYNAAFYNAGQGCMLIKRVYAEGEIYDELCECLAELARKAVVGNGLDEGTQMGPLQNTAQFEKARHFLNVAHRDGRVVAGGTFSAGAGYFVAPTVVRDIEDGSELVDQEQFSPILPVVRIKSAEDGLVRANRSDYGLCGSIWTKDVSRARKLASQMQTGTVWINQHVNFGPHIPFGGAKQSGIGVEWGQLGLTELTQVTVINEAPQG</sequence>
<dbReference type="CDD" id="cd07106">
    <property type="entry name" value="ALDH_AldA-AAD23400"/>
    <property type="match status" value="1"/>
</dbReference>
<dbReference type="Gene3D" id="3.40.605.10">
    <property type="entry name" value="Aldehyde Dehydrogenase, Chain A, domain 1"/>
    <property type="match status" value="1"/>
</dbReference>
<dbReference type="SUPFAM" id="SSF53720">
    <property type="entry name" value="ALDH-like"/>
    <property type="match status" value="1"/>
</dbReference>
<protein>
    <submittedName>
        <fullName evidence="6">Aldehyde dehydrogenase</fullName>
    </submittedName>
</protein>
<dbReference type="InterPro" id="IPR029510">
    <property type="entry name" value="Ald_DH_CS_GLU"/>
</dbReference>
<dbReference type="RefSeq" id="WP_114205668.1">
    <property type="nucleotide sequence ID" value="NZ_CP030840.1"/>
</dbReference>
<evidence type="ECO:0000256" key="3">
    <source>
        <dbReference type="PROSITE-ProRule" id="PRU10007"/>
    </source>
</evidence>
<keyword evidence="7" id="KW-1185">Reference proteome</keyword>
<evidence type="ECO:0000259" key="5">
    <source>
        <dbReference type="Pfam" id="PF00171"/>
    </source>
</evidence>
<dbReference type="EMBL" id="CP030840">
    <property type="protein sequence ID" value="AXC09939.1"/>
    <property type="molecule type" value="Genomic_DNA"/>
</dbReference>